<sequence length="211" mass="24087">DGWQWLSGAPFDKSFPWGISDHGKLQGGNDDGKQQDCMVLKYYPIQDEQEYADNRCQKENDFICEKTKVKDEIPDTMNVLVGFIRLLYFSDDVDIYNNIKATDMEGVKIQLMKILSDSPSSPDQGFFFQFKLYFWIQKALKESSNPDVSDDLQKILMFIETSIKNGEDPTTSLSAIKGELEGPQFDPKDWNSISMAMKKIISNPRGVTPIE</sequence>
<keyword evidence="2" id="KW-1185">Reference proteome</keyword>
<dbReference type="Proteomes" id="UP001497623">
    <property type="component" value="Unassembled WGS sequence"/>
</dbReference>
<feature type="non-terminal residue" evidence="1">
    <location>
        <position position="211"/>
    </location>
</feature>
<name>A0AAV2SBJ7_MEGNR</name>
<evidence type="ECO:0000313" key="1">
    <source>
        <dbReference type="EMBL" id="CAL4175936.1"/>
    </source>
</evidence>
<evidence type="ECO:0008006" key="3">
    <source>
        <dbReference type="Google" id="ProtNLM"/>
    </source>
</evidence>
<evidence type="ECO:0000313" key="2">
    <source>
        <dbReference type="Proteomes" id="UP001497623"/>
    </source>
</evidence>
<dbReference type="InterPro" id="IPR016186">
    <property type="entry name" value="C-type_lectin-like/link_sf"/>
</dbReference>
<dbReference type="Gene3D" id="3.10.100.10">
    <property type="entry name" value="Mannose-Binding Protein A, subunit A"/>
    <property type="match status" value="1"/>
</dbReference>
<proteinExistence type="predicted"/>
<dbReference type="EMBL" id="CAXKWB010054492">
    <property type="protein sequence ID" value="CAL4175936.1"/>
    <property type="molecule type" value="Genomic_DNA"/>
</dbReference>
<feature type="non-terminal residue" evidence="1">
    <location>
        <position position="1"/>
    </location>
</feature>
<dbReference type="CDD" id="cd00037">
    <property type="entry name" value="CLECT"/>
    <property type="match status" value="1"/>
</dbReference>
<organism evidence="1 2">
    <name type="scientific">Meganyctiphanes norvegica</name>
    <name type="common">Northern krill</name>
    <name type="synonym">Thysanopoda norvegica</name>
    <dbReference type="NCBI Taxonomy" id="48144"/>
    <lineage>
        <taxon>Eukaryota</taxon>
        <taxon>Metazoa</taxon>
        <taxon>Ecdysozoa</taxon>
        <taxon>Arthropoda</taxon>
        <taxon>Crustacea</taxon>
        <taxon>Multicrustacea</taxon>
        <taxon>Malacostraca</taxon>
        <taxon>Eumalacostraca</taxon>
        <taxon>Eucarida</taxon>
        <taxon>Euphausiacea</taxon>
        <taxon>Euphausiidae</taxon>
        <taxon>Meganyctiphanes</taxon>
    </lineage>
</organism>
<gene>
    <name evidence="1" type="ORF">MNOR_LOCUS34698</name>
</gene>
<comment type="caution">
    <text evidence="1">The sequence shown here is derived from an EMBL/GenBank/DDBJ whole genome shotgun (WGS) entry which is preliminary data.</text>
</comment>
<dbReference type="AlphaFoldDB" id="A0AAV2SBJ7"/>
<reference evidence="1 2" key="1">
    <citation type="submission" date="2024-05" db="EMBL/GenBank/DDBJ databases">
        <authorList>
            <person name="Wallberg A."/>
        </authorList>
    </citation>
    <scope>NUCLEOTIDE SEQUENCE [LARGE SCALE GENOMIC DNA]</scope>
</reference>
<protein>
    <recommendedName>
        <fullName evidence="3">C-type lectin domain-containing protein</fullName>
    </recommendedName>
</protein>
<dbReference type="InterPro" id="IPR016187">
    <property type="entry name" value="CTDL_fold"/>
</dbReference>
<accession>A0AAV2SBJ7</accession>
<dbReference type="SUPFAM" id="SSF56436">
    <property type="entry name" value="C-type lectin-like"/>
    <property type="match status" value="1"/>
</dbReference>